<dbReference type="SUPFAM" id="SSF47384">
    <property type="entry name" value="Homodimeric domain of signal transducing histidine kinase"/>
    <property type="match status" value="1"/>
</dbReference>
<dbReference type="NCBIfam" id="TIGR00229">
    <property type="entry name" value="sensory_box"/>
    <property type="match status" value="2"/>
</dbReference>
<dbReference type="Gene3D" id="2.10.70.100">
    <property type="match status" value="2"/>
</dbReference>
<dbReference type="SMART" id="SM00387">
    <property type="entry name" value="HATPase_c"/>
    <property type="match status" value="1"/>
</dbReference>
<keyword evidence="4" id="KW-0808">Transferase</keyword>
<dbReference type="InterPro" id="IPR013655">
    <property type="entry name" value="PAS_fold_3"/>
</dbReference>
<keyword evidence="13" id="KW-1185">Reference proteome</keyword>
<evidence type="ECO:0000259" key="11">
    <source>
        <dbReference type="PROSITE" id="PS50113"/>
    </source>
</evidence>
<dbReference type="InterPro" id="IPR052162">
    <property type="entry name" value="Sensor_kinase/Photoreceptor"/>
</dbReference>
<feature type="domain" description="PAC" evidence="11">
    <location>
        <begin position="214"/>
        <end position="266"/>
    </location>
</feature>
<keyword evidence="5" id="KW-0547">Nucleotide-binding</keyword>
<comment type="catalytic activity">
    <reaction evidence="1">
        <text>ATP + protein L-histidine = ADP + protein N-phospho-L-histidine.</text>
        <dbReference type="EC" id="2.7.13.3"/>
    </reaction>
</comment>
<feature type="domain" description="PAC" evidence="11">
    <location>
        <begin position="342"/>
        <end position="394"/>
    </location>
</feature>
<evidence type="ECO:0000259" key="9">
    <source>
        <dbReference type="PROSITE" id="PS50109"/>
    </source>
</evidence>
<evidence type="ECO:0000256" key="2">
    <source>
        <dbReference type="ARBA" id="ARBA00012438"/>
    </source>
</evidence>
<dbReference type="Gene3D" id="1.10.287.130">
    <property type="match status" value="1"/>
</dbReference>
<dbReference type="InterPro" id="IPR003594">
    <property type="entry name" value="HATPase_dom"/>
</dbReference>
<dbReference type="SMART" id="SM00091">
    <property type="entry name" value="PAS"/>
    <property type="match status" value="3"/>
</dbReference>
<dbReference type="EMBL" id="CP104064">
    <property type="protein sequence ID" value="WAH38645.1"/>
    <property type="molecule type" value="Genomic_DNA"/>
</dbReference>
<dbReference type="InterPro" id="IPR000014">
    <property type="entry name" value="PAS"/>
</dbReference>
<dbReference type="PRINTS" id="PR00344">
    <property type="entry name" value="BCTRLSENSOR"/>
</dbReference>
<dbReference type="InterPro" id="IPR003661">
    <property type="entry name" value="HisK_dim/P_dom"/>
</dbReference>
<proteinExistence type="predicted"/>
<dbReference type="CDD" id="cd00130">
    <property type="entry name" value="PAS"/>
    <property type="match status" value="3"/>
</dbReference>
<name>A0ABY6Z979_9BACL</name>
<keyword evidence="3" id="KW-0597">Phosphoprotein</keyword>
<evidence type="ECO:0000259" key="10">
    <source>
        <dbReference type="PROSITE" id="PS50112"/>
    </source>
</evidence>
<evidence type="ECO:0000313" key="12">
    <source>
        <dbReference type="EMBL" id="WAH38645.1"/>
    </source>
</evidence>
<evidence type="ECO:0000313" key="13">
    <source>
        <dbReference type="Proteomes" id="UP001164803"/>
    </source>
</evidence>
<dbReference type="InterPro" id="IPR001610">
    <property type="entry name" value="PAC"/>
</dbReference>
<keyword evidence="7" id="KW-0067">ATP-binding</keyword>
<dbReference type="InterPro" id="IPR036890">
    <property type="entry name" value="HATPase_C_sf"/>
</dbReference>
<dbReference type="InterPro" id="IPR035965">
    <property type="entry name" value="PAS-like_dom_sf"/>
</dbReference>
<dbReference type="InterPro" id="IPR036097">
    <property type="entry name" value="HisK_dim/P_sf"/>
</dbReference>
<evidence type="ECO:0000256" key="4">
    <source>
        <dbReference type="ARBA" id="ARBA00022679"/>
    </source>
</evidence>
<dbReference type="Pfam" id="PF00512">
    <property type="entry name" value="HisKA"/>
    <property type="match status" value="1"/>
</dbReference>
<dbReference type="InterPro" id="IPR004358">
    <property type="entry name" value="Sig_transdc_His_kin-like_C"/>
</dbReference>
<dbReference type="PROSITE" id="PS50109">
    <property type="entry name" value="HIS_KIN"/>
    <property type="match status" value="1"/>
</dbReference>
<dbReference type="RefSeq" id="WP_268046233.1">
    <property type="nucleotide sequence ID" value="NZ_CP104064.1"/>
</dbReference>
<dbReference type="SUPFAM" id="SSF55785">
    <property type="entry name" value="PYP-like sensor domain (PAS domain)"/>
    <property type="match status" value="3"/>
</dbReference>
<evidence type="ECO:0000256" key="7">
    <source>
        <dbReference type="ARBA" id="ARBA00022840"/>
    </source>
</evidence>
<dbReference type="SMART" id="SM00086">
    <property type="entry name" value="PAC"/>
    <property type="match status" value="3"/>
</dbReference>
<dbReference type="PROSITE" id="PS50112">
    <property type="entry name" value="PAS"/>
    <property type="match status" value="1"/>
</dbReference>
<accession>A0ABY6Z979</accession>
<dbReference type="Pfam" id="PF08447">
    <property type="entry name" value="PAS_3"/>
    <property type="match status" value="1"/>
</dbReference>
<dbReference type="EC" id="2.7.13.3" evidence="2"/>
<organism evidence="12 13">
    <name type="scientific">Alicyclobacillus dauci</name>
    <dbReference type="NCBI Taxonomy" id="1475485"/>
    <lineage>
        <taxon>Bacteria</taxon>
        <taxon>Bacillati</taxon>
        <taxon>Bacillota</taxon>
        <taxon>Bacilli</taxon>
        <taxon>Bacillales</taxon>
        <taxon>Alicyclobacillaceae</taxon>
        <taxon>Alicyclobacillus</taxon>
    </lineage>
</organism>
<reference evidence="12" key="1">
    <citation type="submission" date="2022-08" db="EMBL/GenBank/DDBJ databases">
        <title>Alicyclobacillus dauci DSM2870, complete genome.</title>
        <authorList>
            <person name="Wang Q."/>
            <person name="Cai R."/>
            <person name="Wang Z."/>
        </authorList>
    </citation>
    <scope>NUCLEOTIDE SEQUENCE</scope>
    <source>
        <strain evidence="12">DSM 28700</strain>
    </source>
</reference>
<dbReference type="SMART" id="SM00388">
    <property type="entry name" value="HisKA"/>
    <property type="match status" value="1"/>
</dbReference>
<evidence type="ECO:0000256" key="6">
    <source>
        <dbReference type="ARBA" id="ARBA00022777"/>
    </source>
</evidence>
<dbReference type="Pfam" id="PF02518">
    <property type="entry name" value="HATPase_c"/>
    <property type="match status" value="1"/>
</dbReference>
<dbReference type="SUPFAM" id="SSF55874">
    <property type="entry name" value="ATPase domain of HSP90 chaperone/DNA topoisomerase II/histidine kinase"/>
    <property type="match status" value="1"/>
</dbReference>
<dbReference type="PANTHER" id="PTHR43304:SF1">
    <property type="entry name" value="PAC DOMAIN-CONTAINING PROTEIN"/>
    <property type="match status" value="1"/>
</dbReference>
<dbReference type="PANTHER" id="PTHR43304">
    <property type="entry name" value="PHYTOCHROME-LIKE PROTEIN CPH1"/>
    <property type="match status" value="1"/>
</dbReference>
<gene>
    <name evidence="12" type="ORF">NZD86_09245</name>
</gene>
<keyword evidence="8" id="KW-0902">Two-component regulatory system</keyword>
<feature type="domain" description="Histidine kinase" evidence="9">
    <location>
        <begin position="407"/>
        <end position="614"/>
    </location>
</feature>
<feature type="domain" description="PAS" evidence="10">
    <location>
        <begin position="18"/>
        <end position="88"/>
    </location>
</feature>
<evidence type="ECO:0000256" key="8">
    <source>
        <dbReference type="ARBA" id="ARBA00023012"/>
    </source>
</evidence>
<protein>
    <recommendedName>
        <fullName evidence="2">histidine kinase</fullName>
        <ecNumber evidence="2">2.7.13.3</ecNumber>
    </recommendedName>
</protein>
<dbReference type="PROSITE" id="PS50113">
    <property type="entry name" value="PAC"/>
    <property type="match status" value="2"/>
</dbReference>
<evidence type="ECO:0000256" key="3">
    <source>
        <dbReference type="ARBA" id="ARBA00022553"/>
    </source>
</evidence>
<dbReference type="InterPro" id="IPR000700">
    <property type="entry name" value="PAS-assoc_C"/>
</dbReference>
<dbReference type="Gene3D" id="3.30.450.20">
    <property type="entry name" value="PAS domain"/>
    <property type="match status" value="3"/>
</dbReference>
<dbReference type="CDD" id="cd00082">
    <property type="entry name" value="HisKA"/>
    <property type="match status" value="1"/>
</dbReference>
<sequence>MKKPINVKGSLLRKHLSSYDAYRSVFDNHPDIVCVVDDQGYFQDCNSATYKLLGYARMEFLGKRIGDFAVESERKSVVGAFKQALLGEPQQLEVLCHSKSGDKLYLALTLVPALIEGQVVGVYEFGKNISERIEIQHELIRNEVRMRHAQDIANFGIWEYDLITKQAESSEHLQKMFGFDHPTNNPEDFYDRVHRDDIDHVTRINKDTDLPDDSLTEMRIVRPDGEIRTLLSHWKRFSSKNGIPSKVYGVFQDVTERKKVEEELRQSRERLAEAQSIAHLGDWSWNVTSNELKFSVESGSILGLDHVPVAMSLDMWLSLVHPDDREATRAALQQLHEDGYLRFHECRLIRPDKTERYVSIHGYSKCDEHGRVIEVIGTVQDVTAKKRTDEIIRNSDKLLIIGELAAGIAHEIRNPLTTLKGFLQLLVAKETDTKQRLEYYRVMEDALNHIEFVAGEMLVLAKPQVTHVVEHDVMTILREVVNLLSAEALLKSVEINIQTLDEPAVILCDKNQIKQVFINIIKNAIEAMSTGGLLKIMSQQMNDHVEIHIQDNGLGIESDRIPKLFEPFYTTKEKGTGLGLMISQKILRDHNSTISIVSEPGQGTTAIVSIPLQRGTSSTCPA</sequence>
<dbReference type="Pfam" id="PF08448">
    <property type="entry name" value="PAS_4"/>
    <property type="match status" value="1"/>
</dbReference>
<dbReference type="Gene3D" id="3.30.565.10">
    <property type="entry name" value="Histidine kinase-like ATPase, C-terminal domain"/>
    <property type="match status" value="1"/>
</dbReference>
<evidence type="ECO:0000256" key="5">
    <source>
        <dbReference type="ARBA" id="ARBA00022741"/>
    </source>
</evidence>
<dbReference type="InterPro" id="IPR013656">
    <property type="entry name" value="PAS_4"/>
</dbReference>
<evidence type="ECO:0000256" key="1">
    <source>
        <dbReference type="ARBA" id="ARBA00000085"/>
    </source>
</evidence>
<dbReference type="Proteomes" id="UP001164803">
    <property type="component" value="Chromosome"/>
</dbReference>
<dbReference type="InterPro" id="IPR005467">
    <property type="entry name" value="His_kinase_dom"/>
</dbReference>
<keyword evidence="6" id="KW-0418">Kinase</keyword>